<dbReference type="AlphaFoldDB" id="A0A9E3LS47"/>
<feature type="compositionally biased region" description="Polar residues" evidence="1">
    <location>
        <begin position="180"/>
        <end position="207"/>
    </location>
</feature>
<feature type="compositionally biased region" description="Polar residues" evidence="1">
    <location>
        <begin position="93"/>
        <end position="103"/>
    </location>
</feature>
<gene>
    <name evidence="2" type="ORF">KME28_03455</name>
</gene>
<sequence length="295" mass="32229">MLAQLQSLYPTASLISELVQIYHGKYIVRASLQIEGITRATGMAAAVTVEEAEDQARTRALMVLGIATTSQVQTESLIETKSVTDVKTSKSSEPAQTEENVSASDHLCVPVSSFTQTPIDTLSLETQASTPIQSTVSSTSSTSSINTIDTDSQDLEPNLTAIAQPELPLDIQAEDFEEISSNQSEDQPLPEINSSNVTPFPQRSYHNTPTEEVVAAPPAPTTKKKKKSGPVDQSDDIAKIGVEMQRLSWTTEQGRDYLIQTYGKRSRHLLDSEELRDFLKYLESQPTPVDPLVGF</sequence>
<evidence type="ECO:0000313" key="3">
    <source>
        <dbReference type="Proteomes" id="UP000813215"/>
    </source>
</evidence>
<accession>A0A9E3LS47</accession>
<comment type="caution">
    <text evidence="2">The sequence shown here is derived from an EMBL/GenBank/DDBJ whole genome shotgun (WGS) entry which is preliminary data.</text>
</comment>
<feature type="region of interest" description="Disordered" evidence="1">
    <location>
        <begin position="125"/>
        <end position="155"/>
    </location>
</feature>
<reference evidence="2" key="2">
    <citation type="journal article" date="2022" name="Microbiol. Resour. Announc.">
        <title>Metagenome Sequencing to Explore Phylogenomics of Terrestrial Cyanobacteria.</title>
        <authorList>
            <person name="Ward R.D."/>
            <person name="Stajich J.E."/>
            <person name="Johansen J.R."/>
            <person name="Huntemann M."/>
            <person name="Clum A."/>
            <person name="Foster B."/>
            <person name="Foster B."/>
            <person name="Roux S."/>
            <person name="Palaniappan K."/>
            <person name="Varghese N."/>
            <person name="Mukherjee S."/>
            <person name="Reddy T.B.K."/>
            <person name="Daum C."/>
            <person name="Copeland A."/>
            <person name="Chen I.A."/>
            <person name="Ivanova N.N."/>
            <person name="Kyrpides N.C."/>
            <person name="Shapiro N."/>
            <person name="Eloe-Fadrosh E.A."/>
            <person name="Pietrasiak N."/>
        </authorList>
    </citation>
    <scope>NUCLEOTIDE SEQUENCE</scope>
    <source>
        <strain evidence="2">HA4357-MV3</strain>
    </source>
</reference>
<evidence type="ECO:0000256" key="1">
    <source>
        <dbReference type="SAM" id="MobiDB-lite"/>
    </source>
</evidence>
<feature type="region of interest" description="Disordered" evidence="1">
    <location>
        <begin position="180"/>
        <end position="236"/>
    </location>
</feature>
<feature type="region of interest" description="Disordered" evidence="1">
    <location>
        <begin position="83"/>
        <end position="104"/>
    </location>
</feature>
<feature type="compositionally biased region" description="Low complexity" evidence="1">
    <location>
        <begin position="129"/>
        <end position="150"/>
    </location>
</feature>
<dbReference type="Proteomes" id="UP000813215">
    <property type="component" value="Unassembled WGS sequence"/>
</dbReference>
<protein>
    <submittedName>
        <fullName evidence="2">Uncharacterized protein</fullName>
    </submittedName>
</protein>
<dbReference type="EMBL" id="JAHHHW010000033">
    <property type="protein sequence ID" value="MBW4430814.1"/>
    <property type="molecule type" value="Genomic_DNA"/>
</dbReference>
<proteinExistence type="predicted"/>
<organism evidence="2 3">
    <name type="scientific">Pelatocladus maniniholoensis HA4357-MV3</name>
    <dbReference type="NCBI Taxonomy" id="1117104"/>
    <lineage>
        <taxon>Bacteria</taxon>
        <taxon>Bacillati</taxon>
        <taxon>Cyanobacteriota</taxon>
        <taxon>Cyanophyceae</taxon>
        <taxon>Nostocales</taxon>
        <taxon>Nostocaceae</taxon>
        <taxon>Pelatocladus</taxon>
    </lineage>
</organism>
<name>A0A9E3LS47_9NOST</name>
<reference evidence="2" key="1">
    <citation type="submission" date="2021-05" db="EMBL/GenBank/DDBJ databases">
        <authorList>
            <person name="Pietrasiak N."/>
            <person name="Ward R."/>
            <person name="Stajich J.E."/>
            <person name="Kurbessoian T."/>
        </authorList>
    </citation>
    <scope>NUCLEOTIDE SEQUENCE</scope>
    <source>
        <strain evidence="2">HA4357-MV3</strain>
    </source>
</reference>
<evidence type="ECO:0000313" key="2">
    <source>
        <dbReference type="EMBL" id="MBW4430814.1"/>
    </source>
</evidence>